<proteinExistence type="predicted"/>
<keyword evidence="3" id="KW-1185">Reference proteome</keyword>
<dbReference type="Proteomes" id="UP000654918">
    <property type="component" value="Unassembled WGS sequence"/>
</dbReference>
<dbReference type="EMBL" id="WIGO01000395">
    <property type="protein sequence ID" value="KAF6813864.1"/>
    <property type="molecule type" value="Genomic_DNA"/>
</dbReference>
<evidence type="ECO:0000256" key="1">
    <source>
        <dbReference type="SAM" id="MobiDB-lite"/>
    </source>
</evidence>
<evidence type="ECO:0000313" key="3">
    <source>
        <dbReference type="Proteomes" id="UP000654918"/>
    </source>
</evidence>
<comment type="caution">
    <text evidence="2">The sequence shown here is derived from an EMBL/GenBank/DDBJ whole genome shotgun (WGS) entry which is preliminary data.</text>
</comment>
<feature type="compositionally biased region" description="Basic and acidic residues" evidence="1">
    <location>
        <begin position="67"/>
        <end position="80"/>
    </location>
</feature>
<sequence>MYGNMAAPWDLAPWFCSSAEGNDWGRTGMPTPGVDDALENLVWEHERDADLASVKAFETQGAALQRDNLRERGRETDKRTGRQTRTWHGCCGYPFPIK</sequence>
<organism evidence="2 3">
    <name type="scientific">Colletotrichum plurivorum</name>
    <dbReference type="NCBI Taxonomy" id="2175906"/>
    <lineage>
        <taxon>Eukaryota</taxon>
        <taxon>Fungi</taxon>
        <taxon>Dikarya</taxon>
        <taxon>Ascomycota</taxon>
        <taxon>Pezizomycotina</taxon>
        <taxon>Sordariomycetes</taxon>
        <taxon>Hypocreomycetidae</taxon>
        <taxon>Glomerellales</taxon>
        <taxon>Glomerellaceae</taxon>
        <taxon>Colletotrichum</taxon>
        <taxon>Colletotrichum orchidearum species complex</taxon>
    </lineage>
</organism>
<feature type="region of interest" description="Disordered" evidence="1">
    <location>
        <begin position="62"/>
        <end position="83"/>
    </location>
</feature>
<name>A0A8H6JII9_9PEZI</name>
<dbReference type="AlphaFoldDB" id="A0A8H6JII9"/>
<accession>A0A8H6JII9</accession>
<evidence type="ECO:0000313" key="2">
    <source>
        <dbReference type="EMBL" id="KAF6813864.1"/>
    </source>
</evidence>
<protein>
    <submittedName>
        <fullName evidence="2">Uncharacterized protein</fullName>
    </submittedName>
</protein>
<gene>
    <name evidence="2" type="ORF">CPLU01_14548</name>
</gene>
<reference evidence="2" key="1">
    <citation type="journal article" date="2020" name="Phytopathology">
        <title>Genome Sequence Resources of Colletotrichum truncatum, C. plurivorum, C. musicola, and C. sojae: Four Species Pathogenic to Soybean (Glycine max).</title>
        <authorList>
            <person name="Rogerio F."/>
            <person name="Boufleur T.R."/>
            <person name="Ciampi-Guillardi M."/>
            <person name="Sukno S.A."/>
            <person name="Thon M.R."/>
            <person name="Massola Junior N.S."/>
            <person name="Baroncelli R."/>
        </authorList>
    </citation>
    <scope>NUCLEOTIDE SEQUENCE</scope>
    <source>
        <strain evidence="2">LFN00145</strain>
    </source>
</reference>